<dbReference type="Pfam" id="PF13358">
    <property type="entry name" value="DDE_3"/>
    <property type="match status" value="1"/>
</dbReference>
<dbReference type="Gene3D" id="3.30.420.10">
    <property type="entry name" value="Ribonuclease H-like superfamily/Ribonuclease H"/>
    <property type="match status" value="1"/>
</dbReference>
<name>F9FJ89_FUSOF</name>
<dbReference type="OrthoDB" id="4980266at2759"/>
<accession>F9FJ89</accession>
<evidence type="ECO:0000313" key="2">
    <source>
        <dbReference type="EMBL" id="EGU83018.1"/>
    </source>
</evidence>
<dbReference type="STRING" id="660025.F9FJ89"/>
<dbReference type="AlphaFoldDB" id="F9FJ89"/>
<dbReference type="GO" id="GO:0003676">
    <property type="term" value="F:nucleic acid binding"/>
    <property type="evidence" value="ECO:0007669"/>
    <property type="project" value="InterPro"/>
</dbReference>
<dbReference type="EMBL" id="AFQF01001989">
    <property type="protein sequence ID" value="EGU83018.1"/>
    <property type="molecule type" value="Genomic_DNA"/>
</dbReference>
<sequence>MSTLGWIRRYRGKRPKTSPLIRQGRIDMCRRLLARYPLPEDWSEGNIIWTDEKTFYDVFVGRKGVTVRRDELIRDYRRTRRHGRGKNFWGSFCGSVMGPGFLFPVGSNNNARRYADGPLELIRHFYRQLQTEYGRNIDIMQDNSSVHNSGLVQDLARQWGLPLISWAAWSPDLNPIEKLWSIMEGWMEDNYNIEALNEDGQNEAIVAAKDAMPADLLKSLSLSARDRLQLCIEKEGWPLDY</sequence>
<organism evidence="2">
    <name type="scientific">Fusarium oxysporum (strain Fo5176)</name>
    <name type="common">Fusarium vascular wilt</name>
    <dbReference type="NCBI Taxonomy" id="660025"/>
    <lineage>
        <taxon>Eukaryota</taxon>
        <taxon>Fungi</taxon>
        <taxon>Dikarya</taxon>
        <taxon>Ascomycota</taxon>
        <taxon>Pezizomycotina</taxon>
        <taxon>Sordariomycetes</taxon>
        <taxon>Hypocreomycetidae</taxon>
        <taxon>Hypocreales</taxon>
        <taxon>Nectriaceae</taxon>
        <taxon>Fusarium</taxon>
        <taxon>Fusarium oxysporum species complex</taxon>
    </lineage>
</organism>
<dbReference type="InterPro" id="IPR038717">
    <property type="entry name" value="Tc1-like_DDE_dom"/>
</dbReference>
<reference evidence="2" key="1">
    <citation type="journal article" date="2012" name="Mol. Plant Microbe Interact.">
        <title>A highly conserved effector in Fusarium oxysporum is required for full virulence on Arabidopsis.</title>
        <authorList>
            <person name="Thatcher L.F."/>
            <person name="Gardiner D.M."/>
            <person name="Kazan K."/>
            <person name="Manners J."/>
        </authorList>
    </citation>
    <scope>NUCLEOTIDE SEQUENCE [LARGE SCALE GENOMIC DNA]</scope>
    <source>
        <strain evidence="2">Fo5176</strain>
    </source>
</reference>
<comment type="caution">
    <text evidence="2">The sequence shown here is derived from an EMBL/GenBank/DDBJ whole genome shotgun (WGS) entry which is preliminary data.</text>
</comment>
<proteinExistence type="predicted"/>
<feature type="domain" description="Tc1-like transposase DDE" evidence="1">
    <location>
        <begin position="122"/>
        <end position="194"/>
    </location>
</feature>
<evidence type="ECO:0000259" key="1">
    <source>
        <dbReference type="Pfam" id="PF13358"/>
    </source>
</evidence>
<gene>
    <name evidence="2" type="ORF">FOXB_06468</name>
</gene>
<protein>
    <recommendedName>
        <fullName evidence="1">Tc1-like transposase DDE domain-containing protein</fullName>
    </recommendedName>
</protein>
<dbReference type="InterPro" id="IPR036397">
    <property type="entry name" value="RNaseH_sf"/>
</dbReference>